<proteinExistence type="predicted"/>
<protein>
    <submittedName>
        <fullName evidence="1">Uncharacterized protein</fullName>
    </submittedName>
</protein>
<dbReference type="EMBL" id="JAWWNJ010000004">
    <property type="protein sequence ID" value="KAK7057866.1"/>
    <property type="molecule type" value="Genomic_DNA"/>
</dbReference>
<name>A0AAW0E122_9AGAR</name>
<comment type="caution">
    <text evidence="1">The sequence shown here is derived from an EMBL/GenBank/DDBJ whole genome shotgun (WGS) entry which is preliminary data.</text>
</comment>
<accession>A0AAW0E122</accession>
<dbReference type="AlphaFoldDB" id="A0AAW0E122"/>
<organism evidence="1 2">
    <name type="scientific">Favolaschia claudopus</name>
    <dbReference type="NCBI Taxonomy" id="2862362"/>
    <lineage>
        <taxon>Eukaryota</taxon>
        <taxon>Fungi</taxon>
        <taxon>Dikarya</taxon>
        <taxon>Basidiomycota</taxon>
        <taxon>Agaricomycotina</taxon>
        <taxon>Agaricomycetes</taxon>
        <taxon>Agaricomycetidae</taxon>
        <taxon>Agaricales</taxon>
        <taxon>Marasmiineae</taxon>
        <taxon>Mycenaceae</taxon>
        <taxon>Favolaschia</taxon>
    </lineage>
</organism>
<evidence type="ECO:0000313" key="2">
    <source>
        <dbReference type="Proteomes" id="UP001362999"/>
    </source>
</evidence>
<reference evidence="1 2" key="1">
    <citation type="journal article" date="2024" name="J Genomics">
        <title>Draft genome sequencing and assembly of Favolaschia claudopus CIRM-BRFM 2984 isolated from oak limbs.</title>
        <authorList>
            <person name="Navarro D."/>
            <person name="Drula E."/>
            <person name="Chaduli D."/>
            <person name="Cazenave R."/>
            <person name="Ahrendt S."/>
            <person name="Wang J."/>
            <person name="Lipzen A."/>
            <person name="Daum C."/>
            <person name="Barry K."/>
            <person name="Grigoriev I.V."/>
            <person name="Favel A."/>
            <person name="Rosso M.N."/>
            <person name="Martin F."/>
        </authorList>
    </citation>
    <scope>NUCLEOTIDE SEQUENCE [LARGE SCALE GENOMIC DNA]</scope>
    <source>
        <strain evidence="1 2">CIRM-BRFM 2984</strain>
    </source>
</reference>
<evidence type="ECO:0000313" key="1">
    <source>
        <dbReference type="EMBL" id="KAK7057866.1"/>
    </source>
</evidence>
<gene>
    <name evidence="1" type="ORF">R3P38DRAFT_2760029</name>
</gene>
<keyword evidence="2" id="KW-1185">Reference proteome</keyword>
<dbReference type="Proteomes" id="UP001362999">
    <property type="component" value="Unassembled WGS sequence"/>
</dbReference>
<sequence length="591" mass="67425">MHFDPKFPILEAEEDVHPGIVSPECTSTSGFFANSHHFTIKGGQFAIHNHINSVQGAPRGRPKAFREIDWCDIILQDNLDVVRARVMAPERCSVLRNAYSAKIEGQHNPDKTVVIYEGDGAKHTWYDDISKYLRVRHPRVFQLFGLSYSGGMYAAIFHRQEHALESYSPEPITKIYFYSFLYHAPALARMLQLEILVTSYDCSLWLNPSGQLYFELGTHMQDLILPIYSTNSQVQRPLLVASTDLIPVHQLLKINESLTLKAFQHSCFTAAKHWFHLPLEIWPSAMGVRPGSVMALCLPGHERLTAHEIRHRLSNLDREDIREVAFLDPTEVIHISPVYGTLMDGGWNCIQLGSIESSSDRLHLEHRIPGKIDRRSQETIPHQLTRYFSASYSAFPCQTSYIFSRQKYCSLSDFNCIINDVRITFSPEPPPHQTILPDPAFLFLPPTKDCISSDGMRLQYPDRAPYWSLHPSGNPRLSPEQAAILCLPPVNIEISMFVHFYSAQFYAAAAEFYRRKGFDPTSQDVARELGEPLYHLVDDDTDPVKGSLRSYSNSTSVNEIQLDKTSQLTCFPRIRWSIASRVRRTTRLRMG</sequence>